<dbReference type="InterPro" id="IPR051648">
    <property type="entry name" value="CWI-Assembly_Regulator"/>
</dbReference>
<keyword evidence="5" id="KW-0325">Glycoprotein</keyword>
<dbReference type="PANTHER" id="PTHR31018">
    <property type="entry name" value="SPORULATION-SPECIFIC PROTEIN-RELATED"/>
    <property type="match status" value="1"/>
</dbReference>
<protein>
    <recommendedName>
        <fullName evidence="8">Receptor L-domain domain-containing protein</fullName>
    </recommendedName>
</protein>
<dbReference type="Proteomes" id="UP000292372">
    <property type="component" value="Unassembled WGS sequence"/>
</dbReference>
<dbReference type="SUPFAM" id="SSF52058">
    <property type="entry name" value="L domain-like"/>
    <property type="match status" value="2"/>
</dbReference>
<keyword evidence="3" id="KW-0964">Secreted</keyword>
<name>A0A4Q9FPC0_9FLAO</name>
<comment type="subcellular location">
    <subcellularLocation>
        <location evidence="1">Secreted</location>
        <location evidence="1">Cell wall</location>
    </subcellularLocation>
</comment>
<comment type="caution">
    <text evidence="6">The sequence shown here is derived from an EMBL/GenBank/DDBJ whole genome shotgun (WGS) entry which is preliminary data.</text>
</comment>
<sequence length="466" mass="51674">MKIFEVNNNVFHIIILLIYTSCNPNSNPNEIVECTIEVKQVYTGNIILKTQTDIDNFEHCISKLNGFLVIDGTDVESDHIVDLIALNDKIDTITRSLLIGNLKILENIEGLNSIKHIGESVIIENNDKLKSIEDFPSSITSIVDMDWPAGTRLNNWPNNNISKFEGLLISKNSNLKSIRGLNNIKVVGHSFAGGGIQISNNELLEDLGGLEALEKSWYLTIWGNKKLKNMFGLENLKRIGGSLNIGRNESLNSFNGLNNLERLGSLTIIDNPLLSDIRSLLKIKVISGSQEINSWAYLRIINNTSLKSLDGLNNVKKLVSGQEGITKLIIEDNTMTNLEGLNNLQQISGGFTDIIINNNESLSSIGLINLEVIKSIHPLSDNSAGYCKFEITNNQSLNNLDDLLLLEVQNNKHIEFQIVSNKSLNNYCGINNLILSNTNLDLLTFSISNNAYNPTMQQLVNGDCLP</sequence>
<evidence type="ECO:0000256" key="2">
    <source>
        <dbReference type="ARBA" id="ARBA00022512"/>
    </source>
</evidence>
<proteinExistence type="predicted"/>
<dbReference type="RefSeq" id="WP_130936721.1">
    <property type="nucleotide sequence ID" value="NZ_BMEE01000002.1"/>
</dbReference>
<dbReference type="EMBL" id="SIRS01000003">
    <property type="protein sequence ID" value="TBN16740.1"/>
    <property type="molecule type" value="Genomic_DNA"/>
</dbReference>
<keyword evidence="4" id="KW-0732">Signal</keyword>
<organism evidence="6 7">
    <name type="scientific">Hyunsoonleella pacifica</name>
    <dbReference type="NCBI Taxonomy" id="1080224"/>
    <lineage>
        <taxon>Bacteria</taxon>
        <taxon>Pseudomonadati</taxon>
        <taxon>Bacteroidota</taxon>
        <taxon>Flavobacteriia</taxon>
        <taxon>Flavobacteriales</taxon>
        <taxon>Flavobacteriaceae</taxon>
    </lineage>
</organism>
<evidence type="ECO:0000256" key="4">
    <source>
        <dbReference type="ARBA" id="ARBA00022729"/>
    </source>
</evidence>
<dbReference type="AlphaFoldDB" id="A0A4Q9FPC0"/>
<keyword evidence="2" id="KW-0134">Cell wall</keyword>
<dbReference type="GO" id="GO:0030313">
    <property type="term" value="C:cell envelope"/>
    <property type="evidence" value="ECO:0007669"/>
    <property type="project" value="UniProtKB-SubCell"/>
</dbReference>
<evidence type="ECO:0000313" key="6">
    <source>
        <dbReference type="EMBL" id="TBN16740.1"/>
    </source>
</evidence>
<keyword evidence="7" id="KW-1185">Reference proteome</keyword>
<dbReference type="OrthoDB" id="9765957at2"/>
<gene>
    <name evidence="6" type="ORF">EYD46_08910</name>
</gene>
<evidence type="ECO:0000313" key="7">
    <source>
        <dbReference type="Proteomes" id="UP000292372"/>
    </source>
</evidence>
<reference evidence="6 7" key="1">
    <citation type="journal article" date="2015" name="Int. J. Syst. Evol. Microbiol.">
        <title>Hyunsoonleella pacifica sp. nov., isolated from seawater of South Pacific Gyre.</title>
        <authorList>
            <person name="Gao X."/>
            <person name="Zhang Z."/>
            <person name="Dai X."/>
            <person name="Zhang X.H."/>
        </authorList>
    </citation>
    <scope>NUCLEOTIDE SEQUENCE [LARGE SCALE GENOMIC DNA]</scope>
    <source>
        <strain evidence="6 7">SW033</strain>
    </source>
</reference>
<dbReference type="Gene3D" id="3.80.20.20">
    <property type="entry name" value="Receptor L-domain"/>
    <property type="match status" value="1"/>
</dbReference>
<dbReference type="PANTHER" id="PTHR31018:SF3">
    <property type="entry name" value="RECEPTOR PROTEIN-TYROSINE KINASE"/>
    <property type="match status" value="1"/>
</dbReference>
<accession>A0A4Q9FPC0</accession>
<evidence type="ECO:0000256" key="5">
    <source>
        <dbReference type="ARBA" id="ARBA00023180"/>
    </source>
</evidence>
<dbReference type="InterPro" id="IPR036941">
    <property type="entry name" value="Rcpt_L-dom_sf"/>
</dbReference>
<evidence type="ECO:0008006" key="8">
    <source>
        <dbReference type="Google" id="ProtNLM"/>
    </source>
</evidence>
<evidence type="ECO:0000256" key="1">
    <source>
        <dbReference type="ARBA" id="ARBA00004191"/>
    </source>
</evidence>
<evidence type="ECO:0000256" key="3">
    <source>
        <dbReference type="ARBA" id="ARBA00022525"/>
    </source>
</evidence>